<keyword evidence="2" id="KW-1185">Reference proteome</keyword>
<name>A0A0X8HDU8_9GAMM</name>
<protein>
    <submittedName>
        <fullName evidence="1">Uncharacterized protein</fullName>
    </submittedName>
</protein>
<dbReference type="AlphaFoldDB" id="A0A0X8HDU8"/>
<dbReference type="EMBL" id="CP014226">
    <property type="protein sequence ID" value="AMD00825.1"/>
    <property type="molecule type" value="Genomic_DNA"/>
</dbReference>
<dbReference type="PATRIC" id="fig|507626.3.peg.1752"/>
<gene>
    <name evidence="1" type="ORF">LOKO_01757</name>
</gene>
<evidence type="ECO:0000313" key="1">
    <source>
        <dbReference type="EMBL" id="AMD00825.1"/>
    </source>
</evidence>
<reference evidence="1 2" key="2">
    <citation type="submission" date="2016-02" db="EMBL/GenBank/DDBJ databases">
        <authorList>
            <person name="Wen L."/>
            <person name="He K."/>
            <person name="Yang H."/>
        </authorList>
    </citation>
    <scope>NUCLEOTIDE SEQUENCE [LARGE SCALE GENOMIC DNA]</scope>
    <source>
        <strain evidence="1 2">AGD 8-3</strain>
    </source>
</reference>
<dbReference type="Proteomes" id="UP000063387">
    <property type="component" value="Chromosome"/>
</dbReference>
<accession>A0A0X8HDU8</accession>
<dbReference type="KEGG" id="hco:LOKO_01757"/>
<evidence type="ECO:0000313" key="2">
    <source>
        <dbReference type="Proteomes" id="UP000063387"/>
    </source>
</evidence>
<proteinExistence type="predicted"/>
<sequence>MAWLCCFEYSFNFRTFYSSFATKYSYNFTHLTKMRGDYWSNNRDSQIHELPILILAKVMLIRDAMVHFSIYAGVLEN</sequence>
<organism evidence="1 2">
    <name type="scientific">Halomonas chromatireducens</name>
    <dbReference type="NCBI Taxonomy" id="507626"/>
    <lineage>
        <taxon>Bacteria</taxon>
        <taxon>Pseudomonadati</taxon>
        <taxon>Pseudomonadota</taxon>
        <taxon>Gammaproteobacteria</taxon>
        <taxon>Oceanospirillales</taxon>
        <taxon>Halomonadaceae</taxon>
        <taxon>Halomonas</taxon>
    </lineage>
</organism>
<reference evidence="1 2" key="1">
    <citation type="journal article" date="2016" name="Genome Announc.">
        <title>Draft Genome Sequence of 'Halomonas chromatireducens' Strain AGD 8-3, a Haloalkaliphilic Chromate- and Selenite-Reducing Gammaproteobacterium.</title>
        <authorList>
            <person name="Sharko F.S."/>
            <person name="Shapovalova A.A."/>
            <person name="Tsygankova S.V."/>
            <person name="Komova A.V."/>
            <person name="Boulygina E.S."/>
            <person name="Teslyuk A.B."/>
            <person name="Gotovtsev P.M."/>
            <person name="Namsaraev Z.B."/>
            <person name="Khijniak T.V."/>
            <person name="Nedoluzhko A.V."/>
            <person name="Vasilov R.G."/>
        </authorList>
    </citation>
    <scope>NUCLEOTIDE SEQUENCE [LARGE SCALE GENOMIC DNA]</scope>
    <source>
        <strain evidence="1 2">AGD 8-3</strain>
    </source>
</reference>